<organism evidence="2 3">
    <name type="scientific">Olsenella porci</name>
    <dbReference type="NCBI Taxonomy" id="2652279"/>
    <lineage>
        <taxon>Bacteria</taxon>
        <taxon>Bacillati</taxon>
        <taxon>Actinomycetota</taxon>
        <taxon>Coriobacteriia</taxon>
        <taxon>Coriobacteriales</taxon>
        <taxon>Atopobiaceae</taxon>
        <taxon>Olsenella</taxon>
    </lineage>
</organism>
<dbReference type="Pfam" id="PF05167">
    <property type="entry name" value="DUF711"/>
    <property type="match status" value="1"/>
</dbReference>
<evidence type="ECO:0000313" key="2">
    <source>
        <dbReference type="EMBL" id="MST71882.1"/>
    </source>
</evidence>
<gene>
    <name evidence="2" type="ORF">FYJ68_01990</name>
</gene>
<comment type="caution">
    <text evidence="2">The sequence shown here is derived from an EMBL/GenBank/DDBJ whole genome shotgun (WGS) entry which is preliminary data.</text>
</comment>
<dbReference type="AlphaFoldDB" id="A0A6N7X8M1"/>
<dbReference type="Gene3D" id="3.20.70.20">
    <property type="match status" value="1"/>
</dbReference>
<reference evidence="2 3" key="1">
    <citation type="submission" date="2019-08" db="EMBL/GenBank/DDBJ databases">
        <title>In-depth cultivation of the pig gut microbiome towards novel bacterial diversity and tailored functional studies.</title>
        <authorList>
            <person name="Wylensek D."/>
            <person name="Hitch T.C.A."/>
            <person name="Clavel T."/>
        </authorList>
    </citation>
    <scope>NUCLEOTIDE SEQUENCE [LARGE SCALE GENOMIC DNA]</scope>
    <source>
        <strain evidence="2 3">CA-Schmier-601-WT-1</strain>
    </source>
</reference>
<evidence type="ECO:0000256" key="1">
    <source>
        <dbReference type="HAMAP-Rule" id="MF_01221"/>
    </source>
</evidence>
<proteinExistence type="inferred from homology"/>
<dbReference type="CDD" id="cd08025">
    <property type="entry name" value="RNR_PFL_like_DUF711"/>
    <property type="match status" value="1"/>
</dbReference>
<comment type="similarity">
    <text evidence="1">Belongs to the UPF0210 family.</text>
</comment>
<dbReference type="EMBL" id="VUNC01000001">
    <property type="protein sequence ID" value="MST71882.1"/>
    <property type="molecule type" value="Genomic_DNA"/>
</dbReference>
<dbReference type="Proteomes" id="UP000469325">
    <property type="component" value="Unassembled WGS sequence"/>
</dbReference>
<dbReference type="SUPFAM" id="SSF51998">
    <property type="entry name" value="PFL-like glycyl radical enzymes"/>
    <property type="match status" value="1"/>
</dbReference>
<name>A0A6N7X8M1_9ACTN</name>
<protein>
    <recommendedName>
        <fullName evidence="1">UPF0210 protein FYJ68_01990</fullName>
    </recommendedName>
</protein>
<evidence type="ECO:0000313" key="3">
    <source>
        <dbReference type="Proteomes" id="UP000469325"/>
    </source>
</evidence>
<keyword evidence="3" id="KW-1185">Reference proteome</keyword>
<dbReference type="PANTHER" id="PTHR37560:SF1">
    <property type="entry name" value="UPF0210 PROTEIN MJ1665"/>
    <property type="match status" value="1"/>
</dbReference>
<comment type="subunit">
    <text evidence="1">Homodimer.</text>
</comment>
<dbReference type="InterPro" id="IPR007841">
    <property type="entry name" value="UPF0210"/>
</dbReference>
<sequence>MAITPEEVAETLNMVSQQNLDLRTITMGISLYGCADEDMDRMCTKVYDRITKTAENLVPVATQLEREYGIPIANKRVSVTPIAQIAAACPDKDLTPIAHAMDRAAESLGIDFMGGFSALVQKGMGDADRRLIDSIPQALASTTRVCSSVNVASLRAGINMDAVLLLAQKMIDCARLTTDIDCYGAAKLVVFSNMVEDSPFMAGAIHGSGEADAVINVGVSGPGVMAAALRDLPEGADLMEVAERIKQTAFKITRAGELMSREAARRLGAEKGIVDLSLAPTPAAGDSVAEILEIIGVGECGGPGTTCALALLNDCVKKGGVMASSSVGGLSGAFIPVSEDAGMIRAAEDGALSIEKLEAMTCVCSVGLDMIAIPGDTPVEAIAGIIADEMAIGVINAKTTAVRLIPAIGKSEGDMLEFGGLFGSAPVMPVNRHAGSVFAHRGGRFPAPLNSLKN</sequence>
<dbReference type="RefSeq" id="WP_154433622.1">
    <property type="nucleotide sequence ID" value="NZ_VUNC01000001.1"/>
</dbReference>
<dbReference type="HAMAP" id="MF_01221">
    <property type="entry name" value="UPF0210"/>
    <property type="match status" value="1"/>
</dbReference>
<dbReference type="PANTHER" id="PTHR37560">
    <property type="entry name" value="UPF0210 PROTEIN SPR0218"/>
    <property type="match status" value="1"/>
</dbReference>
<accession>A0A6N7X8M1</accession>
<dbReference type="NCBIfam" id="NF003700">
    <property type="entry name" value="PRK05313.1"/>
    <property type="match status" value="1"/>
</dbReference>